<dbReference type="Pfam" id="PF02687">
    <property type="entry name" value="FtsX"/>
    <property type="match status" value="1"/>
</dbReference>
<gene>
    <name evidence="9" type="ORF">RQP53_11320</name>
</gene>
<reference evidence="9" key="1">
    <citation type="submission" date="2023-09" db="EMBL/GenBank/DDBJ databases">
        <title>Paucibacter sp. APW11 Genome sequencing and assembly.</title>
        <authorList>
            <person name="Kim I."/>
        </authorList>
    </citation>
    <scope>NUCLEOTIDE SEQUENCE</scope>
    <source>
        <strain evidence="9">APW11</strain>
    </source>
</reference>
<feature type="transmembrane region" description="Helical" evidence="6">
    <location>
        <begin position="31"/>
        <end position="52"/>
    </location>
</feature>
<dbReference type="PANTHER" id="PTHR30572">
    <property type="entry name" value="MEMBRANE COMPONENT OF TRANSPORTER-RELATED"/>
    <property type="match status" value="1"/>
</dbReference>
<dbReference type="EMBL" id="JAVXZY010000004">
    <property type="protein sequence ID" value="MDT8999859.1"/>
    <property type="molecule type" value="Genomic_DNA"/>
</dbReference>
<feature type="domain" description="ABC3 transporter permease C-terminal" evidence="7">
    <location>
        <begin position="277"/>
        <end position="391"/>
    </location>
</feature>
<feature type="transmembrane region" description="Helical" evidence="6">
    <location>
        <begin position="371"/>
        <end position="388"/>
    </location>
</feature>
<evidence type="ECO:0000256" key="5">
    <source>
        <dbReference type="ARBA" id="ARBA00023136"/>
    </source>
</evidence>
<evidence type="ECO:0000256" key="4">
    <source>
        <dbReference type="ARBA" id="ARBA00022989"/>
    </source>
</evidence>
<evidence type="ECO:0000313" key="9">
    <source>
        <dbReference type="EMBL" id="MDT8999859.1"/>
    </source>
</evidence>
<evidence type="ECO:0000259" key="8">
    <source>
        <dbReference type="Pfam" id="PF12704"/>
    </source>
</evidence>
<proteinExistence type="predicted"/>
<feature type="transmembrane region" description="Helical" evidence="6">
    <location>
        <begin position="267"/>
        <end position="295"/>
    </location>
</feature>
<feature type="transmembrane region" description="Helical" evidence="6">
    <location>
        <begin position="315"/>
        <end position="342"/>
    </location>
</feature>
<dbReference type="Pfam" id="PF12704">
    <property type="entry name" value="MacB_PCD"/>
    <property type="match status" value="1"/>
</dbReference>
<feature type="domain" description="MacB-like periplasmic core" evidence="8">
    <location>
        <begin position="31"/>
        <end position="234"/>
    </location>
</feature>
<dbReference type="PANTHER" id="PTHR30572:SF15">
    <property type="entry name" value="ABC TRANSPORTER PERMEASE"/>
    <property type="match status" value="1"/>
</dbReference>
<evidence type="ECO:0000256" key="6">
    <source>
        <dbReference type="SAM" id="Phobius"/>
    </source>
</evidence>
<dbReference type="Proteomes" id="UP001246372">
    <property type="component" value="Unassembled WGS sequence"/>
</dbReference>
<accession>A0ABU3PBB5</accession>
<evidence type="ECO:0000256" key="2">
    <source>
        <dbReference type="ARBA" id="ARBA00022475"/>
    </source>
</evidence>
<sequence length="399" mass="42976">MSTNAPRLTGQLSALLRVSVSSLWQSKWSSLTIISCVMLVVLVLMGFLAMAAGYENSHRNSGAADLAVLMAEEARSESSSRINRDQLSLLEGAPGIAHDLNGTQLSAEFCMTVAAQRRAGEQRLNISLRGLQAQGRALRQGFRLVGGRMFESGRNELIVGRALATQIPTLAIGQTTRLAGRDWLIVGHFSLDSQVFEAEAWGDITAVQSAYGRANQYQSIRLRLQGPDSTAALAKLQEFNSQDQRLKLNVQTERQFYQRQSEGTSNLMVYLGWPLAMVLAVGTLAGTFNTMLIAVQARRHSLRVLALLGFQPGAVFAAVLFEALSLALIGGLLGIALSLLIFNGLQDSTVGAGFISSHFNWRVDLASMSKALTMALLLGLLGGLAPAWRCLTPTQGTPS</sequence>
<evidence type="ECO:0000313" key="10">
    <source>
        <dbReference type="Proteomes" id="UP001246372"/>
    </source>
</evidence>
<evidence type="ECO:0000256" key="1">
    <source>
        <dbReference type="ARBA" id="ARBA00004651"/>
    </source>
</evidence>
<keyword evidence="3 6" id="KW-0812">Transmembrane</keyword>
<comment type="subcellular location">
    <subcellularLocation>
        <location evidence="1">Cell membrane</location>
        <topology evidence="1">Multi-pass membrane protein</topology>
    </subcellularLocation>
</comment>
<dbReference type="InterPro" id="IPR050250">
    <property type="entry name" value="Macrolide_Exporter_MacB"/>
</dbReference>
<protein>
    <submittedName>
        <fullName evidence="9">FtsX-like permease family protein</fullName>
    </submittedName>
</protein>
<dbReference type="InterPro" id="IPR003838">
    <property type="entry name" value="ABC3_permease_C"/>
</dbReference>
<dbReference type="RefSeq" id="WP_315650424.1">
    <property type="nucleotide sequence ID" value="NZ_JAVXZY010000004.1"/>
</dbReference>
<keyword evidence="5 6" id="KW-0472">Membrane</keyword>
<organism evidence="9 10">
    <name type="scientific">Roseateles aquae</name>
    <dbReference type="NCBI Taxonomy" id="3077235"/>
    <lineage>
        <taxon>Bacteria</taxon>
        <taxon>Pseudomonadati</taxon>
        <taxon>Pseudomonadota</taxon>
        <taxon>Betaproteobacteria</taxon>
        <taxon>Burkholderiales</taxon>
        <taxon>Sphaerotilaceae</taxon>
        <taxon>Roseateles</taxon>
    </lineage>
</organism>
<evidence type="ECO:0000259" key="7">
    <source>
        <dbReference type="Pfam" id="PF02687"/>
    </source>
</evidence>
<keyword evidence="2" id="KW-1003">Cell membrane</keyword>
<evidence type="ECO:0000256" key="3">
    <source>
        <dbReference type="ARBA" id="ARBA00022692"/>
    </source>
</evidence>
<dbReference type="InterPro" id="IPR025857">
    <property type="entry name" value="MacB_PCD"/>
</dbReference>
<keyword evidence="4 6" id="KW-1133">Transmembrane helix</keyword>
<name>A0ABU3PBB5_9BURK</name>
<keyword evidence="10" id="KW-1185">Reference proteome</keyword>
<comment type="caution">
    <text evidence="9">The sequence shown here is derived from an EMBL/GenBank/DDBJ whole genome shotgun (WGS) entry which is preliminary data.</text>
</comment>